<dbReference type="InterPro" id="IPR036034">
    <property type="entry name" value="PDZ_sf"/>
</dbReference>
<dbReference type="PROSITE" id="PS50106">
    <property type="entry name" value="PDZ"/>
    <property type="match status" value="1"/>
</dbReference>
<feature type="region of interest" description="Disordered" evidence="1">
    <location>
        <begin position="1"/>
        <end position="60"/>
    </location>
</feature>
<accession>A0A9W9YYQ6</accession>
<gene>
    <name evidence="3" type="primary">STXBP4</name>
    <name evidence="3" type="ORF">OS493_023167</name>
</gene>
<feature type="compositionally biased region" description="Polar residues" evidence="1">
    <location>
        <begin position="28"/>
        <end position="42"/>
    </location>
</feature>
<comment type="caution">
    <text evidence="3">The sequence shown here is derived from an EMBL/GenBank/DDBJ whole genome shotgun (WGS) entry which is preliminary data.</text>
</comment>
<dbReference type="Gene3D" id="2.30.42.10">
    <property type="match status" value="1"/>
</dbReference>
<dbReference type="InterPro" id="IPR001478">
    <property type="entry name" value="PDZ"/>
</dbReference>
<organism evidence="3 4">
    <name type="scientific">Desmophyllum pertusum</name>
    <dbReference type="NCBI Taxonomy" id="174260"/>
    <lineage>
        <taxon>Eukaryota</taxon>
        <taxon>Metazoa</taxon>
        <taxon>Cnidaria</taxon>
        <taxon>Anthozoa</taxon>
        <taxon>Hexacorallia</taxon>
        <taxon>Scleractinia</taxon>
        <taxon>Caryophylliina</taxon>
        <taxon>Caryophylliidae</taxon>
        <taxon>Desmophyllum</taxon>
    </lineage>
</organism>
<dbReference type="AlphaFoldDB" id="A0A9W9YYQ6"/>
<protein>
    <submittedName>
        <fullName evidence="3">Syntaxin binding protein 4</fullName>
    </submittedName>
</protein>
<feature type="region of interest" description="Disordered" evidence="1">
    <location>
        <begin position="145"/>
        <end position="183"/>
    </location>
</feature>
<dbReference type="SUPFAM" id="SSF50156">
    <property type="entry name" value="PDZ domain-like"/>
    <property type="match status" value="1"/>
</dbReference>
<proteinExistence type="predicted"/>
<dbReference type="SMART" id="SM00228">
    <property type="entry name" value="PDZ"/>
    <property type="match status" value="1"/>
</dbReference>
<evidence type="ECO:0000259" key="2">
    <source>
        <dbReference type="PROSITE" id="PS50106"/>
    </source>
</evidence>
<feature type="domain" description="PDZ" evidence="2">
    <location>
        <begin position="62"/>
        <end position="132"/>
    </location>
</feature>
<evidence type="ECO:0000256" key="1">
    <source>
        <dbReference type="SAM" id="MobiDB-lite"/>
    </source>
</evidence>
<dbReference type="PANTHER" id="PTHR19964:SF94">
    <property type="entry name" value="SYNTAXIN-BINDING PROTEIN 4-LIKE"/>
    <property type="match status" value="1"/>
</dbReference>
<dbReference type="PANTHER" id="PTHR19964">
    <property type="entry name" value="MULTIPLE PDZ DOMAIN PROTEIN"/>
    <property type="match status" value="1"/>
</dbReference>
<feature type="compositionally biased region" description="Basic and acidic residues" evidence="1">
    <location>
        <begin position="7"/>
        <end position="18"/>
    </location>
</feature>
<name>A0A9W9YYQ6_9CNID</name>
<feature type="compositionally biased region" description="Basic and acidic residues" evidence="1">
    <location>
        <begin position="170"/>
        <end position="183"/>
    </location>
</feature>
<keyword evidence="4" id="KW-1185">Reference proteome</keyword>
<dbReference type="Pfam" id="PF00595">
    <property type="entry name" value="PDZ"/>
    <property type="match status" value="1"/>
</dbReference>
<reference evidence="3" key="1">
    <citation type="submission" date="2023-01" db="EMBL/GenBank/DDBJ databases">
        <title>Genome assembly of the deep-sea coral Lophelia pertusa.</title>
        <authorList>
            <person name="Herrera S."/>
            <person name="Cordes E."/>
        </authorList>
    </citation>
    <scope>NUCLEOTIDE SEQUENCE</scope>
    <source>
        <strain evidence="3">USNM1676648</strain>
        <tissue evidence="3">Polyp</tissue>
    </source>
</reference>
<dbReference type="OrthoDB" id="5984416at2759"/>
<sequence>MLYTRHLNGDAHSPERSPEYNGNGHLTAEQQSVSSEVTNDSGLPTDRHSTSSSPTFDHPGELQSIQIQHTTGLGLCIVGGTNRSEGPHVYIDDIIEGGDAHKDRRLKRGDRLMYMNGETLVGVTHEQAKSLLTRLKLRADTEVTFIRGGHRPGSQTPNGSTSPAHSSPRRGSEMDSPLHKAFN</sequence>
<dbReference type="InterPro" id="IPR051342">
    <property type="entry name" value="PDZ_scaffold"/>
</dbReference>
<evidence type="ECO:0000313" key="4">
    <source>
        <dbReference type="Proteomes" id="UP001163046"/>
    </source>
</evidence>
<feature type="compositionally biased region" description="Polar residues" evidence="1">
    <location>
        <begin position="153"/>
        <end position="165"/>
    </location>
</feature>
<dbReference type="Proteomes" id="UP001163046">
    <property type="component" value="Unassembled WGS sequence"/>
</dbReference>
<dbReference type="EMBL" id="MU826842">
    <property type="protein sequence ID" value="KAJ7371826.1"/>
    <property type="molecule type" value="Genomic_DNA"/>
</dbReference>
<evidence type="ECO:0000313" key="3">
    <source>
        <dbReference type="EMBL" id="KAJ7371826.1"/>
    </source>
</evidence>